<evidence type="ECO:0000313" key="6">
    <source>
        <dbReference type="Proteomes" id="UP000594261"/>
    </source>
</evidence>
<protein>
    <recommendedName>
        <fullName evidence="4">Disease resistance N-terminal domain-containing protein</fullName>
    </recommendedName>
</protein>
<keyword evidence="6" id="KW-1185">Reference proteome</keyword>
<proteinExistence type="predicted"/>
<evidence type="ECO:0000313" key="5">
    <source>
        <dbReference type="EnsemblPlants" id="QL11p046096:mrna:CDS:1"/>
    </source>
</evidence>
<evidence type="ECO:0000256" key="1">
    <source>
        <dbReference type="ARBA" id="ARBA00022737"/>
    </source>
</evidence>
<dbReference type="EMBL" id="LRBV02000011">
    <property type="status" value="NOT_ANNOTATED_CDS"/>
    <property type="molecule type" value="Genomic_DNA"/>
</dbReference>
<evidence type="ECO:0000256" key="3">
    <source>
        <dbReference type="ARBA" id="ARBA00022821"/>
    </source>
</evidence>
<reference evidence="5 6" key="1">
    <citation type="journal article" date="2016" name="G3 (Bethesda)">
        <title>First Draft Assembly and Annotation of the Genome of a California Endemic Oak Quercus lobata Nee (Fagaceae).</title>
        <authorList>
            <person name="Sork V.L."/>
            <person name="Fitz-Gibbon S.T."/>
            <person name="Puiu D."/>
            <person name="Crepeau M."/>
            <person name="Gugger P.F."/>
            <person name="Sherman R."/>
            <person name="Stevens K."/>
            <person name="Langley C.H."/>
            <person name="Pellegrini M."/>
            <person name="Salzberg S.L."/>
        </authorList>
    </citation>
    <scope>NUCLEOTIDE SEQUENCE [LARGE SCALE GENOMIC DNA]</scope>
    <source>
        <strain evidence="5 6">cv. SW786</strain>
    </source>
</reference>
<keyword evidence="3" id="KW-0611">Plant defense</keyword>
<dbReference type="EnsemblPlants" id="QL11p046096:mrna">
    <property type="protein sequence ID" value="QL11p046096:mrna:CDS:1"/>
    <property type="gene ID" value="QL11p046096"/>
</dbReference>
<name>A0A7N2N046_QUELO</name>
<dbReference type="Gene3D" id="1.20.5.4130">
    <property type="match status" value="1"/>
</dbReference>
<dbReference type="Gramene" id="QL11p046096:mrna">
    <property type="protein sequence ID" value="QL11p046096:mrna:CDS:1"/>
    <property type="gene ID" value="QL11p046096"/>
</dbReference>
<dbReference type="InParanoid" id="A0A7N2N046"/>
<sequence>MAVSVVSCVVTRLGNLVAQEAIYLNDVSDKVHELQTELTRMQCFLRDADARQNESAFVKNSVVEMKDLAYDAEDIIATYALTVASRKGRGT</sequence>
<dbReference type="InterPro" id="IPR038005">
    <property type="entry name" value="RX-like_CC"/>
</dbReference>
<dbReference type="GO" id="GO:0006952">
    <property type="term" value="P:defense response"/>
    <property type="evidence" value="ECO:0007669"/>
    <property type="project" value="UniProtKB-KW"/>
</dbReference>
<evidence type="ECO:0000256" key="2">
    <source>
        <dbReference type="ARBA" id="ARBA00022741"/>
    </source>
</evidence>
<accession>A0A7N2N046</accession>
<dbReference type="Proteomes" id="UP000594261">
    <property type="component" value="Chromosome 11"/>
</dbReference>
<dbReference type="Pfam" id="PF18052">
    <property type="entry name" value="Rx_N"/>
    <property type="match status" value="1"/>
</dbReference>
<reference evidence="5" key="2">
    <citation type="submission" date="2021-01" db="UniProtKB">
        <authorList>
            <consortium name="EnsemblPlants"/>
        </authorList>
    </citation>
    <scope>IDENTIFICATION</scope>
</reference>
<dbReference type="PANTHER" id="PTHR19338:SF66">
    <property type="entry name" value="NB-ARC DOMAIN-CONTAINING PROTEIN"/>
    <property type="match status" value="1"/>
</dbReference>
<dbReference type="AlphaFoldDB" id="A0A7N2N046"/>
<organism evidence="5 6">
    <name type="scientific">Quercus lobata</name>
    <name type="common">Valley oak</name>
    <dbReference type="NCBI Taxonomy" id="97700"/>
    <lineage>
        <taxon>Eukaryota</taxon>
        <taxon>Viridiplantae</taxon>
        <taxon>Streptophyta</taxon>
        <taxon>Embryophyta</taxon>
        <taxon>Tracheophyta</taxon>
        <taxon>Spermatophyta</taxon>
        <taxon>Magnoliopsida</taxon>
        <taxon>eudicotyledons</taxon>
        <taxon>Gunneridae</taxon>
        <taxon>Pentapetalae</taxon>
        <taxon>rosids</taxon>
        <taxon>fabids</taxon>
        <taxon>Fagales</taxon>
        <taxon>Fagaceae</taxon>
        <taxon>Quercus</taxon>
    </lineage>
</organism>
<feature type="domain" description="Disease resistance N-terminal" evidence="4">
    <location>
        <begin position="5"/>
        <end position="88"/>
    </location>
</feature>
<evidence type="ECO:0000259" key="4">
    <source>
        <dbReference type="Pfam" id="PF18052"/>
    </source>
</evidence>
<keyword evidence="2" id="KW-0547">Nucleotide-binding</keyword>
<dbReference type="CDD" id="cd14798">
    <property type="entry name" value="RX-CC_like"/>
    <property type="match status" value="1"/>
</dbReference>
<dbReference type="InterPro" id="IPR041118">
    <property type="entry name" value="Rx_N"/>
</dbReference>
<dbReference type="PANTHER" id="PTHR19338">
    <property type="entry name" value="TRANSLOCASE OF INNER MITOCHONDRIAL MEMBRANE 13 HOMOLOG"/>
    <property type="match status" value="1"/>
</dbReference>
<keyword evidence="1" id="KW-0677">Repeat</keyword>
<dbReference type="OMA" id="QVKNSAC"/>
<dbReference type="GO" id="GO:0000166">
    <property type="term" value="F:nucleotide binding"/>
    <property type="evidence" value="ECO:0007669"/>
    <property type="project" value="UniProtKB-KW"/>
</dbReference>